<keyword evidence="4" id="KW-1185">Reference proteome</keyword>
<organism evidence="3 4">
    <name type="scientific">Glossina austeni</name>
    <name type="common">Savannah tsetse fly</name>
    <dbReference type="NCBI Taxonomy" id="7395"/>
    <lineage>
        <taxon>Eukaryota</taxon>
        <taxon>Metazoa</taxon>
        <taxon>Ecdysozoa</taxon>
        <taxon>Arthropoda</taxon>
        <taxon>Hexapoda</taxon>
        <taxon>Insecta</taxon>
        <taxon>Pterygota</taxon>
        <taxon>Neoptera</taxon>
        <taxon>Endopterygota</taxon>
        <taxon>Diptera</taxon>
        <taxon>Brachycera</taxon>
        <taxon>Muscomorpha</taxon>
        <taxon>Hippoboscoidea</taxon>
        <taxon>Glossinidae</taxon>
        <taxon>Glossina</taxon>
    </lineage>
</organism>
<keyword evidence="1" id="KW-0472">Membrane</keyword>
<reference evidence="3" key="1">
    <citation type="submission" date="2020-05" db="UniProtKB">
        <authorList>
            <consortium name="EnsemblMetazoa"/>
        </authorList>
    </citation>
    <scope>IDENTIFICATION</scope>
    <source>
        <strain evidence="3">TTRI</strain>
    </source>
</reference>
<evidence type="ECO:0000256" key="1">
    <source>
        <dbReference type="SAM" id="Phobius"/>
    </source>
</evidence>
<sequence length="421" mass="46393">MAKRKTIQDVQQEFASSLGFGDRIIWDFYKPDQYEVLKTKIRQLLPDQSKGQQLVIKMRNNLFENSKILVGKYHYGSLFASILYVAVTNDEELEQATEFSIHPVFRIRKCVAEDDSTDCCMVYVDEVGRVYQNFEPYINENVLPPGLMVLPNRGVYNFENGKVVLENYTTPNGTRGAIFLEKAQKGASYVGLGAAGISVAAMALPIAAPVVAGMACISFATGTMSGLLSAKNLVDRSNHEQSIQITDRDARGSWLGVACGVVGPTSLGATKYMTSMATAGKATTGIEFFANSMNITSIVLSGSGLGAGILDLILKYGEGDDISTLDVLQLAGSLVLFTHSLHNFQLASSITDNARNSHIKKYSDTLSNRQRKMFTKLSKETTRIHGRTQGKIDIIRNINDIPDRQYLNDLFKINKQLNQNK</sequence>
<name>A0A1A9UDH6_GLOAU</name>
<accession>A0A1A9UDH6</accession>
<feature type="domain" description="DUF4781" evidence="2">
    <location>
        <begin position="102"/>
        <end position="399"/>
    </location>
</feature>
<dbReference type="AlphaFoldDB" id="A0A1A9UDH6"/>
<dbReference type="Proteomes" id="UP000078200">
    <property type="component" value="Unassembled WGS sequence"/>
</dbReference>
<evidence type="ECO:0000313" key="4">
    <source>
        <dbReference type="Proteomes" id="UP000078200"/>
    </source>
</evidence>
<keyword evidence="1" id="KW-0812">Transmembrane</keyword>
<dbReference type="Pfam" id="PF16013">
    <property type="entry name" value="DUF4781"/>
    <property type="match status" value="1"/>
</dbReference>
<evidence type="ECO:0000259" key="2">
    <source>
        <dbReference type="Pfam" id="PF16013"/>
    </source>
</evidence>
<protein>
    <recommendedName>
        <fullName evidence="2">DUF4781 domain-containing protein</fullName>
    </recommendedName>
</protein>
<evidence type="ECO:0000313" key="3">
    <source>
        <dbReference type="EnsemblMetazoa" id="GAUT000903-PA"/>
    </source>
</evidence>
<dbReference type="PANTHER" id="PTHR21115:SF0">
    <property type="entry name" value="GH06117P-RELATED"/>
    <property type="match status" value="1"/>
</dbReference>
<dbReference type="InterPro" id="IPR031962">
    <property type="entry name" value="DUF4781"/>
</dbReference>
<feature type="transmembrane region" description="Helical" evidence="1">
    <location>
        <begin position="186"/>
        <end position="204"/>
    </location>
</feature>
<dbReference type="PANTHER" id="PTHR21115">
    <property type="entry name" value="GH06117P-RELATED"/>
    <property type="match status" value="1"/>
</dbReference>
<proteinExistence type="predicted"/>
<dbReference type="EnsemblMetazoa" id="GAUT000903-RA">
    <property type="protein sequence ID" value="GAUT000903-PA"/>
    <property type="gene ID" value="GAUT000903"/>
</dbReference>
<dbReference type="VEuPathDB" id="VectorBase:GAUT000903"/>
<keyword evidence="1" id="KW-1133">Transmembrane helix</keyword>
<dbReference type="STRING" id="7395.A0A1A9UDH6"/>